<evidence type="ECO:0000313" key="2">
    <source>
        <dbReference type="Proteomes" id="UP000283644"/>
    </source>
</evidence>
<gene>
    <name evidence="1" type="ORF">D0Z08_02130</name>
</gene>
<sequence>MSDDVKRTLGSRIKTVLDVDQTLTRVDEVALEMADLAKTMESVQLLTSPIAMARDGVRRVRSKE</sequence>
<comment type="caution">
    <text evidence="1">The sequence shown here is derived from an EMBL/GenBank/DDBJ whole genome shotgun (WGS) entry which is preliminary data.</text>
</comment>
<dbReference type="RefSeq" id="WP_118922151.1">
    <property type="nucleotide sequence ID" value="NZ_QXGH01000009.1"/>
</dbReference>
<keyword evidence="2" id="KW-1185">Reference proteome</keyword>
<protein>
    <submittedName>
        <fullName evidence="1">Uncharacterized protein</fullName>
    </submittedName>
</protein>
<dbReference type="EMBL" id="QXGH01000009">
    <property type="protein sequence ID" value="RHW28676.1"/>
    <property type="molecule type" value="Genomic_DNA"/>
</dbReference>
<dbReference type="AlphaFoldDB" id="A0A417Y891"/>
<accession>A0A417Y891</accession>
<dbReference type="Proteomes" id="UP000283644">
    <property type="component" value="Unassembled WGS sequence"/>
</dbReference>
<evidence type="ECO:0000313" key="1">
    <source>
        <dbReference type="EMBL" id="RHW28676.1"/>
    </source>
</evidence>
<organism evidence="1 2">
    <name type="scientific">Nocardioides immobilis</name>
    <dbReference type="NCBI Taxonomy" id="2049295"/>
    <lineage>
        <taxon>Bacteria</taxon>
        <taxon>Bacillati</taxon>
        <taxon>Actinomycetota</taxon>
        <taxon>Actinomycetes</taxon>
        <taxon>Propionibacteriales</taxon>
        <taxon>Nocardioidaceae</taxon>
        <taxon>Nocardioides</taxon>
    </lineage>
</organism>
<dbReference type="OrthoDB" id="3788211at2"/>
<proteinExistence type="predicted"/>
<reference evidence="1 2" key="1">
    <citation type="submission" date="2018-09" db="EMBL/GenBank/DDBJ databases">
        <title>Genome sequencing of Nocardioides immobilis CCTCC AB 2017083 for comparison to Nocardioides silvaticus.</title>
        <authorList>
            <person name="Li C."/>
            <person name="Wang G."/>
        </authorList>
    </citation>
    <scope>NUCLEOTIDE SEQUENCE [LARGE SCALE GENOMIC DNA]</scope>
    <source>
        <strain evidence="1 2">CCTCC AB 2017083</strain>
    </source>
</reference>
<name>A0A417Y891_9ACTN</name>